<dbReference type="KEGG" id="dcb:C3Y92_17655"/>
<name>A0A4P6HRU3_9BACT</name>
<dbReference type="RefSeq" id="WP_129354896.1">
    <property type="nucleotide sequence ID" value="NZ_CP026538.1"/>
</dbReference>
<dbReference type="EMBL" id="CP026538">
    <property type="protein sequence ID" value="QAZ68960.1"/>
    <property type="molecule type" value="Genomic_DNA"/>
</dbReference>
<accession>A0A4P6HRU3</accession>
<keyword evidence="2" id="KW-1185">Reference proteome</keyword>
<dbReference type="AlphaFoldDB" id="A0A4P6HRU3"/>
<sequence length="185" mass="19516">MDINTTYDKLSGQLTIRSGLSDGQAKTAGTTTATSAKTSTTGQSATQNLNLDSAYISPVLQAKLQTEALQTQFTKTLAAKFEELDIDVSRPITLTQGADGKVTVSGDHPDKAAIEKLFTDVPTLTEAFTALSKTSSDLASMTSSQSASLVRTNGYAAYLKQIQSSASSGEFFYSYMNGAASTYFG</sequence>
<proteinExistence type="predicted"/>
<protein>
    <submittedName>
        <fullName evidence="1">Uncharacterized protein</fullName>
    </submittedName>
</protein>
<dbReference type="Proteomes" id="UP000293296">
    <property type="component" value="Chromosome"/>
</dbReference>
<dbReference type="OrthoDB" id="5457609at2"/>
<gene>
    <name evidence="1" type="ORF">C3Y92_17655</name>
</gene>
<reference evidence="1 2" key="1">
    <citation type="submission" date="2018-02" db="EMBL/GenBank/DDBJ databases">
        <title>Genome sequence of Desulfovibrio carbinolicus DSM 3852.</title>
        <authorList>
            <person name="Wilbanks E."/>
            <person name="Skennerton C.T."/>
            <person name="Orphan V.J."/>
        </authorList>
    </citation>
    <scope>NUCLEOTIDE SEQUENCE [LARGE SCALE GENOMIC DNA]</scope>
    <source>
        <strain evidence="1 2">DSM 3852</strain>
    </source>
</reference>
<evidence type="ECO:0000313" key="2">
    <source>
        <dbReference type="Proteomes" id="UP000293296"/>
    </source>
</evidence>
<organism evidence="1 2">
    <name type="scientific">Solidesulfovibrio carbinolicus</name>
    <dbReference type="NCBI Taxonomy" id="296842"/>
    <lineage>
        <taxon>Bacteria</taxon>
        <taxon>Pseudomonadati</taxon>
        <taxon>Thermodesulfobacteriota</taxon>
        <taxon>Desulfovibrionia</taxon>
        <taxon>Desulfovibrionales</taxon>
        <taxon>Desulfovibrionaceae</taxon>
        <taxon>Solidesulfovibrio</taxon>
    </lineage>
</organism>
<evidence type="ECO:0000313" key="1">
    <source>
        <dbReference type="EMBL" id="QAZ68960.1"/>
    </source>
</evidence>